<accession>A0A6A5VL27</accession>
<sequence length="82" mass="9256">MPQRPRGTFSARSLTATTASPLGLRQDASRHTFRRASYLLFLAAPAYSLRHLLCVPMLQKDLRRTDAMHCAAIHYSHSFLAQ</sequence>
<keyword evidence="2" id="KW-1185">Reference proteome</keyword>
<proteinExistence type="predicted"/>
<name>A0A6A5VL27_9PLEO</name>
<gene>
    <name evidence="1" type="ORF">BU23DRAFT_299785</name>
</gene>
<protein>
    <submittedName>
        <fullName evidence="1">Uncharacterized protein</fullName>
    </submittedName>
</protein>
<dbReference type="Proteomes" id="UP000800036">
    <property type="component" value="Unassembled WGS sequence"/>
</dbReference>
<reference evidence="1" key="1">
    <citation type="journal article" date="2020" name="Stud. Mycol.">
        <title>101 Dothideomycetes genomes: a test case for predicting lifestyles and emergence of pathogens.</title>
        <authorList>
            <person name="Haridas S."/>
            <person name="Albert R."/>
            <person name="Binder M."/>
            <person name="Bloem J."/>
            <person name="Labutti K."/>
            <person name="Salamov A."/>
            <person name="Andreopoulos B."/>
            <person name="Baker S."/>
            <person name="Barry K."/>
            <person name="Bills G."/>
            <person name="Bluhm B."/>
            <person name="Cannon C."/>
            <person name="Castanera R."/>
            <person name="Culley D."/>
            <person name="Daum C."/>
            <person name="Ezra D."/>
            <person name="Gonzalez J."/>
            <person name="Henrissat B."/>
            <person name="Kuo A."/>
            <person name="Liang C."/>
            <person name="Lipzen A."/>
            <person name="Lutzoni F."/>
            <person name="Magnuson J."/>
            <person name="Mondo S."/>
            <person name="Nolan M."/>
            <person name="Ohm R."/>
            <person name="Pangilinan J."/>
            <person name="Park H.-J."/>
            <person name="Ramirez L."/>
            <person name="Alfaro M."/>
            <person name="Sun H."/>
            <person name="Tritt A."/>
            <person name="Yoshinaga Y."/>
            <person name="Zwiers L.-H."/>
            <person name="Turgeon B."/>
            <person name="Goodwin S."/>
            <person name="Spatafora J."/>
            <person name="Crous P."/>
            <person name="Grigoriev I."/>
        </authorList>
    </citation>
    <scope>NUCLEOTIDE SEQUENCE</scope>
    <source>
        <strain evidence="1">CBS 107.79</strain>
    </source>
</reference>
<organism evidence="1 2">
    <name type="scientific">Bimuria novae-zelandiae CBS 107.79</name>
    <dbReference type="NCBI Taxonomy" id="1447943"/>
    <lineage>
        <taxon>Eukaryota</taxon>
        <taxon>Fungi</taxon>
        <taxon>Dikarya</taxon>
        <taxon>Ascomycota</taxon>
        <taxon>Pezizomycotina</taxon>
        <taxon>Dothideomycetes</taxon>
        <taxon>Pleosporomycetidae</taxon>
        <taxon>Pleosporales</taxon>
        <taxon>Massarineae</taxon>
        <taxon>Didymosphaeriaceae</taxon>
        <taxon>Bimuria</taxon>
    </lineage>
</organism>
<evidence type="ECO:0000313" key="1">
    <source>
        <dbReference type="EMBL" id="KAF1977605.1"/>
    </source>
</evidence>
<dbReference type="EMBL" id="ML976663">
    <property type="protein sequence ID" value="KAF1977605.1"/>
    <property type="molecule type" value="Genomic_DNA"/>
</dbReference>
<dbReference type="AlphaFoldDB" id="A0A6A5VL27"/>
<evidence type="ECO:0000313" key="2">
    <source>
        <dbReference type="Proteomes" id="UP000800036"/>
    </source>
</evidence>